<dbReference type="SMART" id="SM00228">
    <property type="entry name" value="PDZ"/>
    <property type="match status" value="1"/>
</dbReference>
<dbReference type="InterPro" id="IPR036034">
    <property type="entry name" value="PDZ_sf"/>
</dbReference>
<protein>
    <submittedName>
        <fullName evidence="6">Serine protease, S1-C subfamily, contains C-terminal PDZ domain</fullName>
    </submittedName>
</protein>
<dbReference type="InterPro" id="IPR043504">
    <property type="entry name" value="Peptidase_S1_PA_chymotrypsin"/>
</dbReference>
<dbReference type="GO" id="GO:0042597">
    <property type="term" value="C:periplasmic space"/>
    <property type="evidence" value="ECO:0007669"/>
    <property type="project" value="TreeGrafter"/>
</dbReference>
<dbReference type="GO" id="GO:0006515">
    <property type="term" value="P:protein quality control for misfolded or incompletely synthesized proteins"/>
    <property type="evidence" value="ECO:0007669"/>
    <property type="project" value="TreeGrafter"/>
</dbReference>
<reference evidence="6 7" key="1">
    <citation type="submission" date="2016-10" db="EMBL/GenBank/DDBJ databases">
        <authorList>
            <person name="de Groot N.N."/>
        </authorList>
    </citation>
    <scope>NUCLEOTIDE SEQUENCE [LARGE SCALE GENOMIC DNA]</scope>
    <source>
        <strain evidence="6 7">DSM 5522</strain>
    </source>
</reference>
<evidence type="ECO:0000259" key="5">
    <source>
        <dbReference type="PROSITE" id="PS50106"/>
    </source>
</evidence>
<dbReference type="InterPro" id="IPR001478">
    <property type="entry name" value="PDZ"/>
</dbReference>
<keyword evidence="3" id="KW-0378">Hydrolase</keyword>
<dbReference type="Pfam" id="PF13180">
    <property type="entry name" value="PDZ_2"/>
    <property type="match status" value="1"/>
</dbReference>
<dbReference type="InterPro" id="IPR009003">
    <property type="entry name" value="Peptidase_S1_PA"/>
</dbReference>
<evidence type="ECO:0000256" key="3">
    <source>
        <dbReference type="ARBA" id="ARBA00022801"/>
    </source>
</evidence>
<dbReference type="Pfam" id="PF13365">
    <property type="entry name" value="Trypsin_2"/>
    <property type="match status" value="1"/>
</dbReference>
<dbReference type="SUPFAM" id="SSF50494">
    <property type="entry name" value="Trypsin-like serine proteases"/>
    <property type="match status" value="1"/>
</dbReference>
<dbReference type="PANTHER" id="PTHR22939:SF129">
    <property type="entry name" value="SERINE PROTEASE HTRA2, MITOCHONDRIAL"/>
    <property type="match status" value="1"/>
</dbReference>
<evidence type="ECO:0000313" key="6">
    <source>
        <dbReference type="EMBL" id="SFB36004.1"/>
    </source>
</evidence>
<dbReference type="OrthoDB" id="9758917at2"/>
<dbReference type="PRINTS" id="PR00834">
    <property type="entry name" value="PROTEASES2C"/>
</dbReference>
<dbReference type="RefSeq" id="WP_092874538.1">
    <property type="nucleotide sequence ID" value="NZ_FOJY01000025.1"/>
</dbReference>
<keyword evidence="7" id="KW-1185">Reference proteome</keyword>
<organism evidence="6 7">
    <name type="scientific">Acetitomaculum ruminis DSM 5522</name>
    <dbReference type="NCBI Taxonomy" id="1120918"/>
    <lineage>
        <taxon>Bacteria</taxon>
        <taxon>Bacillati</taxon>
        <taxon>Bacillota</taxon>
        <taxon>Clostridia</taxon>
        <taxon>Lachnospirales</taxon>
        <taxon>Lachnospiraceae</taxon>
        <taxon>Acetitomaculum</taxon>
    </lineage>
</organism>
<dbReference type="GO" id="GO:0004252">
    <property type="term" value="F:serine-type endopeptidase activity"/>
    <property type="evidence" value="ECO:0007669"/>
    <property type="project" value="InterPro"/>
</dbReference>
<dbReference type="Proteomes" id="UP000198838">
    <property type="component" value="Unassembled WGS sequence"/>
</dbReference>
<dbReference type="SUPFAM" id="SSF50156">
    <property type="entry name" value="PDZ domain-like"/>
    <property type="match status" value="1"/>
</dbReference>
<feature type="compositionally biased region" description="Basic and acidic residues" evidence="4">
    <location>
        <begin position="130"/>
        <end position="145"/>
    </location>
</feature>
<dbReference type="PROSITE" id="PS50106">
    <property type="entry name" value="PDZ"/>
    <property type="match status" value="1"/>
</dbReference>
<keyword evidence="2 6" id="KW-0645">Protease</keyword>
<evidence type="ECO:0000256" key="1">
    <source>
        <dbReference type="ARBA" id="ARBA00010541"/>
    </source>
</evidence>
<sequence length="452" mass="48294">MSEINNTNNTRKKGYKTLAIVLSLALLAGISGGIGYEYERNQIKNKNNSELDLNSSANKSSAIKKVSLVTNNSDYDLSEVVENTMPSIVAVTCSQYISNSADSFFDYFYNYDNRNDQGREGNTFSAFGKGENDEFTEKKDNKENKDNDEEDSNLQESSAGSGIIIGQDSKKVYIVTNYHVIADADSVKLTFNDESELKCEVTGYNEASDLAVLEVNISDIPQKTLKNIKIASIGSSESVDEGESVIAIGNALGYGQSVTTGIVSASSRIVQLSDTAMNLIQTDAAINPGNSGGALLNASGQLIGINSAKYAADDVEGMGFAIPISDAVPKIEAIINSTDLDASSNEGYLGVIGADVENTYQNIYGMPAGVYISQVDKDSPAEKAGLYQGMIITEFDGKSVTSMEVLSALIKAHKPNDTVTMTVKVANMGKYEEQKVTVTLGSSSQANTGYNN</sequence>
<dbReference type="PANTHER" id="PTHR22939">
    <property type="entry name" value="SERINE PROTEASE FAMILY S1C HTRA-RELATED"/>
    <property type="match status" value="1"/>
</dbReference>
<dbReference type="Gene3D" id="2.40.10.10">
    <property type="entry name" value="Trypsin-like serine proteases"/>
    <property type="match status" value="2"/>
</dbReference>
<comment type="similarity">
    <text evidence="1">Belongs to the peptidase S1C family.</text>
</comment>
<dbReference type="Gene3D" id="2.30.42.10">
    <property type="match status" value="1"/>
</dbReference>
<proteinExistence type="inferred from homology"/>
<dbReference type="STRING" id="1120918.SAMN05216249_12517"/>
<feature type="region of interest" description="Disordered" evidence="4">
    <location>
        <begin position="120"/>
        <end position="160"/>
    </location>
</feature>
<dbReference type="InterPro" id="IPR001940">
    <property type="entry name" value="Peptidase_S1C"/>
</dbReference>
<dbReference type="AlphaFoldDB" id="A0A1I1ADE0"/>
<gene>
    <name evidence="6" type="ORF">SAMN05216249_12517</name>
</gene>
<evidence type="ECO:0000256" key="4">
    <source>
        <dbReference type="SAM" id="MobiDB-lite"/>
    </source>
</evidence>
<dbReference type="EMBL" id="FOJY01000025">
    <property type="protein sequence ID" value="SFB36004.1"/>
    <property type="molecule type" value="Genomic_DNA"/>
</dbReference>
<name>A0A1I1ADE0_9FIRM</name>
<evidence type="ECO:0000313" key="7">
    <source>
        <dbReference type="Proteomes" id="UP000198838"/>
    </source>
</evidence>
<evidence type="ECO:0000256" key="2">
    <source>
        <dbReference type="ARBA" id="ARBA00022670"/>
    </source>
</evidence>
<accession>A0A1I1ADE0</accession>
<feature type="domain" description="PDZ" evidence="5">
    <location>
        <begin position="337"/>
        <end position="427"/>
    </location>
</feature>